<dbReference type="EMBL" id="BLLF01008514">
    <property type="protein sequence ID" value="GFH33414.1"/>
    <property type="molecule type" value="Genomic_DNA"/>
</dbReference>
<organism evidence="1 2">
    <name type="scientific">Haematococcus lacustris</name>
    <name type="common">Green alga</name>
    <name type="synonym">Haematococcus pluvialis</name>
    <dbReference type="NCBI Taxonomy" id="44745"/>
    <lineage>
        <taxon>Eukaryota</taxon>
        <taxon>Viridiplantae</taxon>
        <taxon>Chlorophyta</taxon>
        <taxon>core chlorophytes</taxon>
        <taxon>Chlorophyceae</taxon>
        <taxon>CS clade</taxon>
        <taxon>Chlamydomonadales</taxon>
        <taxon>Haematococcaceae</taxon>
        <taxon>Haematococcus</taxon>
    </lineage>
</organism>
<sequence length="56" mass="6343">RSVLRVVVKDVDPVPPDDDLGWAEVVLEDWLPAPGQVWEQWLPLEQGQNSTYPCVT</sequence>
<feature type="non-terminal residue" evidence="1">
    <location>
        <position position="1"/>
    </location>
</feature>
<protein>
    <submittedName>
        <fullName evidence="1">C2 domain-containing protein</fullName>
    </submittedName>
</protein>
<reference evidence="1 2" key="1">
    <citation type="submission" date="2020-02" db="EMBL/GenBank/DDBJ databases">
        <title>Draft genome sequence of Haematococcus lacustris strain NIES-144.</title>
        <authorList>
            <person name="Morimoto D."/>
            <person name="Nakagawa S."/>
            <person name="Yoshida T."/>
            <person name="Sawayama S."/>
        </authorList>
    </citation>
    <scope>NUCLEOTIDE SEQUENCE [LARGE SCALE GENOMIC DNA]</scope>
    <source>
        <strain evidence="1 2">NIES-144</strain>
    </source>
</reference>
<dbReference type="InterPro" id="IPR035892">
    <property type="entry name" value="C2_domain_sf"/>
</dbReference>
<evidence type="ECO:0000313" key="1">
    <source>
        <dbReference type="EMBL" id="GFH33414.1"/>
    </source>
</evidence>
<keyword evidence="2" id="KW-1185">Reference proteome</keyword>
<dbReference type="SUPFAM" id="SSF49562">
    <property type="entry name" value="C2 domain (Calcium/lipid-binding domain, CaLB)"/>
    <property type="match status" value="1"/>
</dbReference>
<dbReference type="Proteomes" id="UP000485058">
    <property type="component" value="Unassembled WGS sequence"/>
</dbReference>
<evidence type="ECO:0000313" key="2">
    <source>
        <dbReference type="Proteomes" id="UP000485058"/>
    </source>
</evidence>
<comment type="caution">
    <text evidence="1">The sequence shown here is derived from an EMBL/GenBank/DDBJ whole genome shotgun (WGS) entry which is preliminary data.</text>
</comment>
<name>A0A6A0ANG0_HAELA</name>
<dbReference type="AlphaFoldDB" id="A0A6A0ANG0"/>
<gene>
    <name evidence="1" type="ORF">HaLaN_32784</name>
</gene>
<proteinExistence type="predicted"/>
<accession>A0A6A0ANG0</accession>